<dbReference type="EMBL" id="AZHC01000006">
    <property type="protein sequence ID" value="OAA46901.1"/>
    <property type="molecule type" value="Genomic_DNA"/>
</dbReference>
<sequence length="296" mass="32805">MASLLRSFARMLNPTKAASALVGRTTTTTWAPMLGASLGRGPVQQAQQTRGMKVHSSVKKRCEHCKPLITACDMAKLVDLVEAVNAKPDDAFVEDYLPSLPCEWTHPATEAVYTISLVQSGCLSEEQSNSCFALVDETSSQDYRASQQGWHPAAKKREMLSPDMRYVLVQRGGEVCGFVSLMPTRENGEAVVYCYEIHLRDEVKGTGLGRQLMGYLADVAEAAGCFEKIMLTCFLSNVRARRFYEALGFGVDENSPPERRLRGKLIAADYVILSRRVGRRRRRRRHAAGGDDDHDG</sequence>
<dbReference type="Proteomes" id="UP000243498">
    <property type="component" value="Unassembled WGS sequence"/>
</dbReference>
<evidence type="ECO:0000256" key="11">
    <source>
        <dbReference type="ARBA" id="ARBA00049524"/>
    </source>
</evidence>
<dbReference type="OrthoDB" id="424551at2759"/>
<feature type="domain" description="N-acetyltransferase" evidence="12">
    <location>
        <begin position="118"/>
        <end position="276"/>
    </location>
</feature>
<dbReference type="PANTHER" id="PTHR20531">
    <property type="entry name" value="N-ALPHA-ACETYLTRANSFERASE 40"/>
    <property type="match status" value="1"/>
</dbReference>
<comment type="catalytic activity">
    <reaction evidence="10">
        <text>N-terminal L-seryl-[histone H2A] + acetyl-CoA = N-terminal N(alpha)-acetyl-L-seryl-[histone H2A] + CoA + H(+)</text>
        <dbReference type="Rhea" id="RHEA:50600"/>
        <dbReference type="Rhea" id="RHEA-COMP:12742"/>
        <dbReference type="Rhea" id="RHEA-COMP:12744"/>
        <dbReference type="ChEBI" id="CHEBI:15378"/>
        <dbReference type="ChEBI" id="CHEBI:57287"/>
        <dbReference type="ChEBI" id="CHEBI:57288"/>
        <dbReference type="ChEBI" id="CHEBI:64738"/>
        <dbReference type="ChEBI" id="CHEBI:83690"/>
        <dbReference type="EC" id="2.3.1.257"/>
    </reaction>
</comment>
<dbReference type="PANTHER" id="PTHR20531:SF1">
    <property type="entry name" value="N-ALPHA-ACETYLTRANSFERASE 40"/>
    <property type="match status" value="1"/>
</dbReference>
<organism evidence="13 14">
    <name type="scientific">Metarhizium rileyi (strain RCEF 4871)</name>
    <name type="common">Nomuraea rileyi</name>
    <dbReference type="NCBI Taxonomy" id="1649241"/>
    <lineage>
        <taxon>Eukaryota</taxon>
        <taxon>Fungi</taxon>
        <taxon>Dikarya</taxon>
        <taxon>Ascomycota</taxon>
        <taxon>Pezizomycotina</taxon>
        <taxon>Sordariomycetes</taxon>
        <taxon>Hypocreomycetidae</taxon>
        <taxon>Hypocreales</taxon>
        <taxon>Clavicipitaceae</taxon>
        <taxon>Metarhizium</taxon>
    </lineage>
</organism>
<dbReference type="GO" id="GO:0005634">
    <property type="term" value="C:nucleus"/>
    <property type="evidence" value="ECO:0007669"/>
    <property type="project" value="UniProtKB-SubCell"/>
</dbReference>
<dbReference type="PROSITE" id="PS51186">
    <property type="entry name" value="GNAT"/>
    <property type="match status" value="1"/>
</dbReference>
<evidence type="ECO:0000313" key="13">
    <source>
        <dbReference type="EMBL" id="OAA46901.1"/>
    </source>
</evidence>
<evidence type="ECO:0000256" key="6">
    <source>
        <dbReference type="ARBA" id="ARBA00022490"/>
    </source>
</evidence>
<accession>A0A167GPA9</accession>
<dbReference type="AlphaFoldDB" id="A0A167GPA9"/>
<evidence type="ECO:0000256" key="7">
    <source>
        <dbReference type="ARBA" id="ARBA00022679"/>
    </source>
</evidence>
<dbReference type="EC" id="2.3.1.257" evidence="4"/>
<dbReference type="GO" id="GO:1990189">
    <property type="term" value="F:protein N-terminal-serine acetyltransferase activity"/>
    <property type="evidence" value="ECO:0007669"/>
    <property type="project" value="UniProtKB-EC"/>
</dbReference>
<evidence type="ECO:0000256" key="3">
    <source>
        <dbReference type="ARBA" id="ARBA00008870"/>
    </source>
</evidence>
<proteinExistence type="inferred from homology"/>
<comment type="subcellular location">
    <subcellularLocation>
        <location evidence="2">Cytoplasm</location>
    </subcellularLocation>
    <subcellularLocation>
        <location evidence="1">Nucleus</location>
    </subcellularLocation>
</comment>
<evidence type="ECO:0000256" key="8">
    <source>
        <dbReference type="ARBA" id="ARBA00023242"/>
    </source>
</evidence>
<name>A0A167GPA9_METRR</name>
<reference evidence="13 14" key="1">
    <citation type="journal article" date="2016" name="Genome Biol. Evol.">
        <title>Divergent and convergent evolution of fungal pathogenicity.</title>
        <authorList>
            <person name="Shang Y."/>
            <person name="Xiao G."/>
            <person name="Zheng P."/>
            <person name="Cen K."/>
            <person name="Zhan S."/>
            <person name="Wang C."/>
        </authorList>
    </citation>
    <scope>NUCLEOTIDE SEQUENCE [LARGE SCALE GENOMIC DNA]</scope>
    <source>
        <strain evidence="13 14">RCEF 4871</strain>
    </source>
</reference>
<evidence type="ECO:0000256" key="10">
    <source>
        <dbReference type="ARBA" id="ARBA00047821"/>
    </source>
</evidence>
<gene>
    <name evidence="13" type="ORF">NOR_02537</name>
</gene>
<dbReference type="InterPro" id="IPR000182">
    <property type="entry name" value="GNAT_dom"/>
</dbReference>
<dbReference type="InterPro" id="IPR039949">
    <property type="entry name" value="NAA40"/>
</dbReference>
<evidence type="ECO:0000259" key="12">
    <source>
        <dbReference type="PROSITE" id="PS51186"/>
    </source>
</evidence>
<dbReference type="Gene3D" id="3.40.630.30">
    <property type="match status" value="1"/>
</dbReference>
<keyword evidence="14" id="KW-1185">Reference proteome</keyword>
<dbReference type="Pfam" id="PF00583">
    <property type="entry name" value="Acetyltransf_1"/>
    <property type="match status" value="1"/>
</dbReference>
<evidence type="ECO:0000256" key="5">
    <source>
        <dbReference type="ARBA" id="ARBA00015043"/>
    </source>
</evidence>
<keyword evidence="6" id="KW-0963">Cytoplasm</keyword>
<evidence type="ECO:0000256" key="9">
    <source>
        <dbReference type="ARBA" id="ARBA00023315"/>
    </source>
</evidence>
<dbReference type="InterPro" id="IPR016181">
    <property type="entry name" value="Acyl_CoA_acyltransferase"/>
</dbReference>
<evidence type="ECO:0000313" key="14">
    <source>
        <dbReference type="Proteomes" id="UP000243498"/>
    </source>
</evidence>
<dbReference type="CDD" id="cd04301">
    <property type="entry name" value="NAT_SF"/>
    <property type="match status" value="1"/>
</dbReference>
<evidence type="ECO:0000256" key="1">
    <source>
        <dbReference type="ARBA" id="ARBA00004123"/>
    </source>
</evidence>
<dbReference type="GO" id="GO:0010485">
    <property type="term" value="F:histone H4 acetyltransferase activity"/>
    <property type="evidence" value="ECO:0007669"/>
    <property type="project" value="InterPro"/>
</dbReference>
<dbReference type="GO" id="GO:0005737">
    <property type="term" value="C:cytoplasm"/>
    <property type="evidence" value="ECO:0007669"/>
    <property type="project" value="UniProtKB-SubCell"/>
</dbReference>
<dbReference type="GO" id="GO:0043998">
    <property type="term" value="F:histone H2A acetyltransferase activity"/>
    <property type="evidence" value="ECO:0007669"/>
    <property type="project" value="InterPro"/>
</dbReference>
<protein>
    <recommendedName>
        <fullName evidence="5">N-alpha-acetyltransferase 40</fullName>
        <ecNumber evidence="4">2.3.1.257</ecNumber>
    </recommendedName>
</protein>
<comment type="similarity">
    <text evidence="3">Belongs to the acetyltransferase family. NAA40 subfamily.</text>
</comment>
<comment type="catalytic activity">
    <reaction evidence="11">
        <text>N-terminal L-seryl-[histone H4] + acetyl-CoA = N-terminal N(alpha)-acetyl-L-seryl-[histone H4] + CoA + H(+)</text>
        <dbReference type="Rhea" id="RHEA:50596"/>
        <dbReference type="Rhea" id="RHEA-COMP:12740"/>
        <dbReference type="Rhea" id="RHEA-COMP:12743"/>
        <dbReference type="ChEBI" id="CHEBI:15378"/>
        <dbReference type="ChEBI" id="CHEBI:57287"/>
        <dbReference type="ChEBI" id="CHEBI:57288"/>
        <dbReference type="ChEBI" id="CHEBI:64738"/>
        <dbReference type="ChEBI" id="CHEBI:83690"/>
        <dbReference type="EC" id="2.3.1.257"/>
    </reaction>
</comment>
<keyword evidence="8" id="KW-0539">Nucleus</keyword>
<dbReference type="OMA" id="KEVVYCY"/>
<dbReference type="SUPFAM" id="SSF55729">
    <property type="entry name" value="Acyl-CoA N-acyltransferases (Nat)"/>
    <property type="match status" value="1"/>
</dbReference>
<evidence type="ECO:0000256" key="4">
    <source>
        <dbReference type="ARBA" id="ARBA00012950"/>
    </source>
</evidence>
<comment type="caution">
    <text evidence="13">The sequence shown here is derived from an EMBL/GenBank/DDBJ whole genome shotgun (WGS) entry which is preliminary data.</text>
</comment>
<dbReference type="STRING" id="1081105.A0A167GPA9"/>
<keyword evidence="7" id="KW-0808">Transferase</keyword>
<evidence type="ECO:0000256" key="2">
    <source>
        <dbReference type="ARBA" id="ARBA00004496"/>
    </source>
</evidence>
<keyword evidence="9" id="KW-0012">Acyltransferase</keyword>